<evidence type="ECO:0000313" key="3">
    <source>
        <dbReference type="EMBL" id="MFC5451598.1"/>
    </source>
</evidence>
<dbReference type="PROSITE" id="PS51257">
    <property type="entry name" value="PROKAR_LIPOPROTEIN"/>
    <property type="match status" value="1"/>
</dbReference>
<protein>
    <submittedName>
        <fullName evidence="3">Extracellular solute-binding protein</fullName>
    </submittedName>
</protein>
<name>A0ABW0KFQ5_9BACL</name>
<evidence type="ECO:0000256" key="2">
    <source>
        <dbReference type="SAM" id="SignalP"/>
    </source>
</evidence>
<feature type="chain" id="PRO_5046989650" evidence="2">
    <location>
        <begin position="21"/>
        <end position="514"/>
    </location>
</feature>
<dbReference type="PANTHER" id="PTHR43649">
    <property type="entry name" value="ARABINOSE-BINDING PROTEIN-RELATED"/>
    <property type="match status" value="1"/>
</dbReference>
<evidence type="ECO:0000313" key="4">
    <source>
        <dbReference type="Proteomes" id="UP001596044"/>
    </source>
</evidence>
<dbReference type="SUPFAM" id="SSF53850">
    <property type="entry name" value="Periplasmic binding protein-like II"/>
    <property type="match status" value="1"/>
</dbReference>
<dbReference type="EMBL" id="JBHSMJ010000039">
    <property type="protein sequence ID" value="MFC5451598.1"/>
    <property type="molecule type" value="Genomic_DNA"/>
</dbReference>
<dbReference type="RefSeq" id="WP_270881141.1">
    <property type="nucleotide sequence ID" value="NZ_JAQFVF010000045.1"/>
</dbReference>
<feature type="signal peptide" evidence="2">
    <location>
        <begin position="1"/>
        <end position="20"/>
    </location>
</feature>
<dbReference type="Gene3D" id="3.40.190.10">
    <property type="entry name" value="Periplasmic binding protein-like II"/>
    <property type="match status" value="2"/>
</dbReference>
<accession>A0ABW0KFQ5</accession>
<sequence length="514" mass="58133">MKKWMLTSVSVLLTAGFLTACMSISKSTYSGTDGGSYDSGTKTVQDDMKEKLEINIMTISYEGGGWPDHHPMIDYLNKKFNVDLKFQWIPSDNYDEKLNVLAASGSFPDAFTTTGGEFLKWRDKGVFLDVKPMISRYPNLLKNLGGEQSLQFMSPKGKYFGLPYYAIDTRDSFGIRQDWLDKLGLKLPTTMDQFYNVAKLFVTQDPDGDGKSDTIGFSTSLTPTKDDFDHIDDIKAAFGLVNGWGLKDGKIISWHTQNKELKDFASFMHKAYVEGVLDKDFAVNKTKDPQEKYSANKVGIMDVVPTNYYQTYDVNLKKLAPKAVTAQLLPPKGPNGQQGTKTSMGTQKLVINSKIDPKKQERLLKMFDYFVSDEGNIMTKNGIEGVHYKKDGDKYSKLDAFAGDRPYIISTWLLRRFDPDIQIRLWDDQEMVNKVNQWFTNNAPFKWPNTSVGLESATYNKLGITIDQKFMAALVKVIIGELPIDTIDQAVDQWKKDGGDTITKEYNDAYQKLQ</sequence>
<keyword evidence="1 2" id="KW-0732">Signal</keyword>
<gene>
    <name evidence="3" type="ORF">ACFPOG_25690</name>
</gene>
<dbReference type="Proteomes" id="UP001596044">
    <property type="component" value="Unassembled WGS sequence"/>
</dbReference>
<dbReference type="InterPro" id="IPR050490">
    <property type="entry name" value="Bact_solute-bd_prot1"/>
</dbReference>
<evidence type="ECO:0000256" key="1">
    <source>
        <dbReference type="ARBA" id="ARBA00022729"/>
    </source>
</evidence>
<dbReference type="PANTHER" id="PTHR43649:SF33">
    <property type="entry name" value="POLYGALACTURONAN_RHAMNOGALACTURONAN-BINDING PROTEIN YTCQ"/>
    <property type="match status" value="1"/>
</dbReference>
<comment type="caution">
    <text evidence="3">The sequence shown here is derived from an EMBL/GenBank/DDBJ whole genome shotgun (WGS) entry which is preliminary data.</text>
</comment>
<reference evidence="4" key="1">
    <citation type="journal article" date="2019" name="Int. J. Syst. Evol. Microbiol.">
        <title>The Global Catalogue of Microorganisms (GCM) 10K type strain sequencing project: providing services to taxonomists for standard genome sequencing and annotation.</title>
        <authorList>
            <consortium name="The Broad Institute Genomics Platform"/>
            <consortium name="The Broad Institute Genome Sequencing Center for Infectious Disease"/>
            <person name="Wu L."/>
            <person name="Ma J."/>
        </authorList>
    </citation>
    <scope>NUCLEOTIDE SEQUENCE [LARGE SCALE GENOMIC DNA]</scope>
    <source>
        <strain evidence="4">KACC 11904</strain>
    </source>
</reference>
<organism evidence="3 4">
    <name type="scientific">Paenibacillus aestuarii</name>
    <dbReference type="NCBI Taxonomy" id="516965"/>
    <lineage>
        <taxon>Bacteria</taxon>
        <taxon>Bacillati</taxon>
        <taxon>Bacillota</taxon>
        <taxon>Bacilli</taxon>
        <taxon>Bacillales</taxon>
        <taxon>Paenibacillaceae</taxon>
        <taxon>Paenibacillus</taxon>
    </lineage>
</organism>
<proteinExistence type="predicted"/>
<keyword evidence="4" id="KW-1185">Reference proteome</keyword>